<accession>A0ABV5LYH5</accession>
<protein>
    <submittedName>
        <fullName evidence="8">Sensor histidine kinase</fullName>
    </submittedName>
</protein>
<sequence>MSSPFPVRRLYREPADRVVGGVAAGLAAHLGASVVLVRVAFVVLAAFNGLGALLYAAFWAVLPMPPHGRGGGRNVNQLFSFLALGVGIVVLRLMVQPEGGGGVSAVIGWLAAIIALGAGIIWHQADPKRRERWSAAVPGMPWLGAVMDTNRKSYLVRFVGGGLLVVAGIIGVFVVGVPLRGVPFSSIGYGLAFAAVALAGVGLALAPLLYRMFTQLSTEREARVREQERAELAAMIHDQVLHTLALIQRNAGDVKEVQRLARGQERTLRNWLYKPTASPMEKFSAALEEASAEVEDTFAIAVETVVVGDVDVDEKVGAIVAAAREALVNAAKHAKVQTISLYAEVEPDCVSVFVRDRGAGFDLAAVDDDRHGVRGSIILRMQRHGGRAEIRSTPGEGTEVRLHMPIDTEAKRRKPATASASATAPSEGGER</sequence>
<dbReference type="Proteomes" id="UP001589608">
    <property type="component" value="Unassembled WGS sequence"/>
</dbReference>
<dbReference type="SUPFAM" id="SSF55874">
    <property type="entry name" value="ATPase domain of HSP90 chaperone/DNA topoisomerase II/histidine kinase"/>
    <property type="match status" value="1"/>
</dbReference>
<name>A0ABV5LYH5_9ACTN</name>
<dbReference type="GO" id="GO:0016301">
    <property type="term" value="F:kinase activity"/>
    <property type="evidence" value="ECO:0007669"/>
    <property type="project" value="UniProtKB-KW"/>
</dbReference>
<evidence type="ECO:0000256" key="3">
    <source>
        <dbReference type="ARBA" id="ARBA00023012"/>
    </source>
</evidence>
<dbReference type="Pfam" id="PF02518">
    <property type="entry name" value="HATPase_c"/>
    <property type="match status" value="1"/>
</dbReference>
<keyword evidence="9" id="KW-1185">Reference proteome</keyword>
<keyword evidence="5" id="KW-0472">Membrane</keyword>
<keyword evidence="5" id="KW-1133">Transmembrane helix</keyword>
<evidence type="ECO:0000256" key="2">
    <source>
        <dbReference type="ARBA" id="ARBA00022777"/>
    </source>
</evidence>
<evidence type="ECO:0000256" key="5">
    <source>
        <dbReference type="SAM" id="Phobius"/>
    </source>
</evidence>
<keyword evidence="5" id="KW-0812">Transmembrane</keyword>
<feature type="transmembrane region" description="Helical" evidence="5">
    <location>
        <begin position="154"/>
        <end position="175"/>
    </location>
</feature>
<dbReference type="RefSeq" id="WP_223098972.1">
    <property type="nucleotide sequence ID" value="NZ_CP061913.1"/>
</dbReference>
<dbReference type="InterPro" id="IPR050482">
    <property type="entry name" value="Sensor_HK_TwoCompSys"/>
</dbReference>
<feature type="domain" description="Histidine kinase/HSP90-like ATPase" evidence="6">
    <location>
        <begin position="321"/>
        <end position="407"/>
    </location>
</feature>
<keyword evidence="2 8" id="KW-0418">Kinase</keyword>
<feature type="transmembrane region" description="Helical" evidence="5">
    <location>
        <begin position="74"/>
        <end position="95"/>
    </location>
</feature>
<dbReference type="Pfam" id="PF04024">
    <property type="entry name" value="PspC"/>
    <property type="match status" value="1"/>
</dbReference>
<gene>
    <name evidence="8" type="ORF">ACFFTR_00995</name>
</gene>
<dbReference type="InterPro" id="IPR007168">
    <property type="entry name" value="Phageshock_PspC_N"/>
</dbReference>
<dbReference type="EMBL" id="JBHMCA010000005">
    <property type="protein sequence ID" value="MFB9441658.1"/>
    <property type="molecule type" value="Genomic_DNA"/>
</dbReference>
<reference evidence="8 9" key="1">
    <citation type="submission" date="2024-09" db="EMBL/GenBank/DDBJ databases">
        <authorList>
            <person name="Sun Q."/>
            <person name="Mori K."/>
        </authorList>
    </citation>
    <scope>NUCLEOTIDE SEQUENCE [LARGE SCALE GENOMIC DNA]</scope>
    <source>
        <strain evidence="8 9">JCM 3307</strain>
    </source>
</reference>
<feature type="region of interest" description="Disordered" evidence="4">
    <location>
        <begin position="405"/>
        <end position="431"/>
    </location>
</feature>
<evidence type="ECO:0000313" key="8">
    <source>
        <dbReference type="EMBL" id="MFB9441658.1"/>
    </source>
</evidence>
<evidence type="ECO:0000259" key="7">
    <source>
        <dbReference type="Pfam" id="PF04024"/>
    </source>
</evidence>
<comment type="caution">
    <text evidence="8">The sequence shown here is derived from an EMBL/GenBank/DDBJ whole genome shotgun (WGS) entry which is preliminary data.</text>
</comment>
<dbReference type="PANTHER" id="PTHR24421:SF61">
    <property type="entry name" value="OXYGEN SENSOR HISTIDINE KINASE NREB"/>
    <property type="match status" value="1"/>
</dbReference>
<dbReference type="InterPro" id="IPR003594">
    <property type="entry name" value="HATPase_dom"/>
</dbReference>
<feature type="transmembrane region" description="Helical" evidence="5">
    <location>
        <begin position="187"/>
        <end position="210"/>
    </location>
</feature>
<dbReference type="PANTHER" id="PTHR24421">
    <property type="entry name" value="NITRATE/NITRITE SENSOR PROTEIN NARX-RELATED"/>
    <property type="match status" value="1"/>
</dbReference>
<dbReference type="Gene3D" id="3.30.565.10">
    <property type="entry name" value="Histidine kinase-like ATPase, C-terminal domain"/>
    <property type="match status" value="1"/>
</dbReference>
<feature type="transmembrane region" description="Helical" evidence="5">
    <location>
        <begin position="101"/>
        <end position="122"/>
    </location>
</feature>
<feature type="compositionally biased region" description="Low complexity" evidence="4">
    <location>
        <begin position="416"/>
        <end position="425"/>
    </location>
</feature>
<dbReference type="InterPro" id="IPR036890">
    <property type="entry name" value="HATPase_C_sf"/>
</dbReference>
<keyword evidence="3" id="KW-0902">Two-component regulatory system</keyword>
<keyword evidence="1" id="KW-0808">Transferase</keyword>
<evidence type="ECO:0000256" key="4">
    <source>
        <dbReference type="SAM" id="MobiDB-lite"/>
    </source>
</evidence>
<feature type="transmembrane region" description="Helical" evidence="5">
    <location>
        <begin position="43"/>
        <end position="62"/>
    </location>
</feature>
<organism evidence="8 9">
    <name type="scientific">Dactylosporangium vinaceum</name>
    <dbReference type="NCBI Taxonomy" id="53362"/>
    <lineage>
        <taxon>Bacteria</taxon>
        <taxon>Bacillati</taxon>
        <taxon>Actinomycetota</taxon>
        <taxon>Actinomycetes</taxon>
        <taxon>Micromonosporales</taxon>
        <taxon>Micromonosporaceae</taxon>
        <taxon>Dactylosporangium</taxon>
    </lineage>
</organism>
<evidence type="ECO:0000256" key="1">
    <source>
        <dbReference type="ARBA" id="ARBA00022679"/>
    </source>
</evidence>
<evidence type="ECO:0000313" key="9">
    <source>
        <dbReference type="Proteomes" id="UP001589608"/>
    </source>
</evidence>
<evidence type="ECO:0000259" key="6">
    <source>
        <dbReference type="Pfam" id="PF02518"/>
    </source>
</evidence>
<feature type="domain" description="Phage shock protein PspC N-terminal" evidence="7">
    <location>
        <begin position="8"/>
        <end position="63"/>
    </location>
</feature>
<proteinExistence type="predicted"/>